<feature type="coiled-coil region" evidence="1">
    <location>
        <begin position="120"/>
        <end position="147"/>
    </location>
</feature>
<protein>
    <submittedName>
        <fullName evidence="2">Uncharacterized protein</fullName>
    </submittedName>
</protein>
<evidence type="ECO:0000313" key="2">
    <source>
        <dbReference type="EMBL" id="EFR43307.1"/>
    </source>
</evidence>
<gene>
    <name evidence="2" type="ORF">HMPREF9220_1282</name>
</gene>
<reference evidence="2 3" key="1">
    <citation type="submission" date="2010-11" db="EMBL/GenBank/DDBJ databases">
        <authorList>
            <person name="Durkin A.S."/>
            <person name="Madupu R."/>
            <person name="Torralba M."/>
            <person name="Gillis M."/>
            <person name="Methe B."/>
            <person name="Sutton G."/>
            <person name="Nelson K.E."/>
        </authorList>
    </citation>
    <scope>NUCLEOTIDE SEQUENCE [LARGE SCALE GENOMIC DNA]</scope>
    <source>
        <strain evidence="2 3">UPII 345-E</strain>
    </source>
</reference>
<proteinExistence type="predicted"/>
<keyword evidence="1" id="KW-0175">Coiled coil</keyword>
<evidence type="ECO:0000313" key="3">
    <source>
        <dbReference type="Proteomes" id="UP000004594"/>
    </source>
</evidence>
<accession>E4L7D3</accession>
<dbReference type="EMBL" id="AENT01000001">
    <property type="protein sequence ID" value="EFR43307.1"/>
    <property type="molecule type" value="Genomic_DNA"/>
</dbReference>
<organism evidence="2 3">
    <name type="scientific">Dialister micraerophilus UPII 345-E</name>
    <dbReference type="NCBI Taxonomy" id="910314"/>
    <lineage>
        <taxon>Bacteria</taxon>
        <taxon>Bacillati</taxon>
        <taxon>Bacillota</taxon>
        <taxon>Negativicutes</taxon>
        <taxon>Veillonellales</taxon>
        <taxon>Veillonellaceae</taxon>
        <taxon>Dialister</taxon>
    </lineage>
</organism>
<dbReference type="RefSeq" id="WP_007553610.1">
    <property type="nucleotide sequence ID" value="NZ_AENT01000001.1"/>
</dbReference>
<dbReference type="AlphaFoldDB" id="E4L7D3"/>
<name>E4L7D3_9FIRM</name>
<sequence>MEELSLFDFTKNTQTENKTNKKTAQKITEETEKNEPSLLSKKEFYLEFALTMRTQEIKDYIIKLYLDEGLKKREINKILKGLFFKEKIFNTKLQAMQYLTEIPHTYAVKYKIGIEPSPKIITLSEKLEKKKILLENYKKEIKEKFKAEFLTCKNCKSRLNMKYVKNYNCPLCNEELRNATLLQKLKKTEILVENLKTKLEFETRKYNSHFTGGEQWIIRVVNNLTTEKQK</sequence>
<dbReference type="OrthoDB" id="1633745at2"/>
<feature type="coiled-coil region" evidence="1">
    <location>
        <begin position="178"/>
        <end position="205"/>
    </location>
</feature>
<evidence type="ECO:0000256" key="1">
    <source>
        <dbReference type="SAM" id="Coils"/>
    </source>
</evidence>
<comment type="caution">
    <text evidence="2">The sequence shown here is derived from an EMBL/GenBank/DDBJ whole genome shotgun (WGS) entry which is preliminary data.</text>
</comment>
<dbReference type="Proteomes" id="UP000004594">
    <property type="component" value="Unassembled WGS sequence"/>
</dbReference>